<feature type="transmembrane region" description="Helical" evidence="9">
    <location>
        <begin position="15"/>
        <end position="48"/>
    </location>
</feature>
<name>A0A7W7T2B0_9PSEU</name>
<evidence type="ECO:0000256" key="3">
    <source>
        <dbReference type="ARBA" id="ARBA00022475"/>
    </source>
</evidence>
<feature type="transmembrane region" description="Helical" evidence="9">
    <location>
        <begin position="198"/>
        <end position="225"/>
    </location>
</feature>
<evidence type="ECO:0000256" key="2">
    <source>
        <dbReference type="ARBA" id="ARBA00022448"/>
    </source>
</evidence>
<dbReference type="InterPro" id="IPR051120">
    <property type="entry name" value="ABC_AA/LPS_Transport"/>
</dbReference>
<evidence type="ECO:0000256" key="9">
    <source>
        <dbReference type="SAM" id="Phobius"/>
    </source>
</evidence>
<feature type="transmembrane region" description="Helical" evidence="9">
    <location>
        <begin position="60"/>
        <end position="82"/>
    </location>
</feature>
<evidence type="ECO:0000256" key="7">
    <source>
        <dbReference type="ARBA" id="ARBA00022989"/>
    </source>
</evidence>
<dbReference type="AlphaFoldDB" id="A0A7W7T2B0"/>
<dbReference type="RefSeq" id="WP_184668716.1">
    <property type="nucleotide sequence ID" value="NZ_BAABAI010000013.1"/>
</dbReference>
<feature type="transmembrane region" description="Helical" evidence="9">
    <location>
        <begin position="259"/>
        <end position="277"/>
    </location>
</feature>
<dbReference type="Pfam" id="PF00005">
    <property type="entry name" value="ABC_tran"/>
    <property type="match status" value="1"/>
</dbReference>
<keyword evidence="5" id="KW-0547">Nucleotide-binding</keyword>
<dbReference type="SMART" id="SM00382">
    <property type="entry name" value="AAA"/>
    <property type="match status" value="1"/>
</dbReference>
<evidence type="ECO:0000256" key="6">
    <source>
        <dbReference type="ARBA" id="ARBA00022840"/>
    </source>
</evidence>
<evidence type="ECO:0000313" key="11">
    <source>
        <dbReference type="EMBL" id="MBB4965264.1"/>
    </source>
</evidence>
<keyword evidence="8 9" id="KW-0472">Membrane</keyword>
<evidence type="ECO:0000256" key="8">
    <source>
        <dbReference type="ARBA" id="ARBA00023136"/>
    </source>
</evidence>
<feature type="transmembrane region" description="Helical" evidence="9">
    <location>
        <begin position="158"/>
        <end position="177"/>
    </location>
</feature>
<keyword evidence="12" id="KW-1185">Reference proteome</keyword>
<comment type="caution">
    <text evidence="11">The sequence shown here is derived from an EMBL/GenBank/DDBJ whole genome shotgun (WGS) entry which is preliminary data.</text>
</comment>
<proteinExistence type="predicted"/>
<dbReference type="SUPFAM" id="SSF52540">
    <property type="entry name" value="P-loop containing nucleoside triphosphate hydrolases"/>
    <property type="match status" value="1"/>
</dbReference>
<dbReference type="PANTHER" id="PTHR45772">
    <property type="entry name" value="CONSERVED COMPONENT OF ABC TRANSPORTER FOR NATURAL AMINO ACIDS-RELATED"/>
    <property type="match status" value="1"/>
</dbReference>
<dbReference type="Proteomes" id="UP000542674">
    <property type="component" value="Unassembled WGS sequence"/>
</dbReference>
<dbReference type="Gene3D" id="3.40.50.300">
    <property type="entry name" value="P-loop containing nucleotide triphosphate hydrolases"/>
    <property type="match status" value="1"/>
</dbReference>
<dbReference type="InterPro" id="IPR043428">
    <property type="entry name" value="LivM-like"/>
</dbReference>
<feature type="transmembrane region" description="Helical" evidence="9">
    <location>
        <begin position="231"/>
        <end position="252"/>
    </location>
</feature>
<reference evidence="11 12" key="1">
    <citation type="submission" date="2020-08" db="EMBL/GenBank/DDBJ databases">
        <title>Sequencing the genomes of 1000 actinobacteria strains.</title>
        <authorList>
            <person name="Klenk H.-P."/>
        </authorList>
    </citation>
    <scope>NUCLEOTIDE SEQUENCE [LARGE SCALE GENOMIC DNA]</scope>
    <source>
        <strain evidence="11 12">DSM 45084</strain>
    </source>
</reference>
<comment type="subcellular location">
    <subcellularLocation>
        <location evidence="1">Cell membrane</location>
        <topology evidence="1">Multi-pass membrane protein</topology>
    </subcellularLocation>
</comment>
<protein>
    <submittedName>
        <fullName evidence="11">Branched-chain amino acid transport system permease protein</fullName>
    </submittedName>
</protein>
<evidence type="ECO:0000313" key="12">
    <source>
        <dbReference type="Proteomes" id="UP000542674"/>
    </source>
</evidence>
<feature type="transmembrane region" description="Helical" evidence="9">
    <location>
        <begin position="118"/>
        <end position="138"/>
    </location>
</feature>
<keyword evidence="2" id="KW-0813">Transport</keyword>
<dbReference type="PROSITE" id="PS50893">
    <property type="entry name" value="ABC_TRANSPORTER_2"/>
    <property type="match status" value="1"/>
</dbReference>
<dbReference type="GO" id="GO:0005886">
    <property type="term" value="C:plasma membrane"/>
    <property type="evidence" value="ECO:0007669"/>
    <property type="project" value="UniProtKB-SubCell"/>
</dbReference>
<feature type="domain" description="ABC transporter" evidence="10">
    <location>
        <begin position="354"/>
        <end position="581"/>
    </location>
</feature>
<dbReference type="InterPro" id="IPR032823">
    <property type="entry name" value="BCA_ABC_TP_C"/>
</dbReference>
<dbReference type="InterPro" id="IPR001851">
    <property type="entry name" value="ABC_transp_permease"/>
</dbReference>
<dbReference type="CDD" id="cd06581">
    <property type="entry name" value="TM_PBP1_LivM_like"/>
    <property type="match status" value="1"/>
</dbReference>
<evidence type="ECO:0000259" key="10">
    <source>
        <dbReference type="PROSITE" id="PS50893"/>
    </source>
</evidence>
<dbReference type="GO" id="GO:0015658">
    <property type="term" value="F:branched-chain amino acid transmembrane transporter activity"/>
    <property type="evidence" value="ECO:0007669"/>
    <property type="project" value="InterPro"/>
</dbReference>
<gene>
    <name evidence="11" type="ORF">F4559_002623</name>
</gene>
<dbReference type="EMBL" id="JACHJS010000001">
    <property type="protein sequence ID" value="MBB4965264.1"/>
    <property type="molecule type" value="Genomic_DNA"/>
</dbReference>
<sequence>MDALLRRSPHPLLPGLLLAVVATAVIASTASSYVLFLAIGAAVNTVYLQSYGLITGRAGVLSLCQLSFAGIGAYVVGWAHVVDVPGGFAVWLLLGGLAAVVAGLLIGLPALRLRGVNLAVATFAFAMAVDVVLAGVPFPGREKFDFVPRPAGFTDDAGYFVFTMTVVTALAVGLWFLDRSRTGGALVEIRHSERAAAAHGISVVHGKLTAFALSAGIAGIGGGLMAGRLGVVSAISFSTFASVTLFAIAVFVGTHNVEGAIAGGLLGVAFPVLIDTIGVPQDLAALFFAVGAVQVLRLGMSQTDLLRAKRRRRRVARAEAETDEDSTAPILHRPVVRVGADGWPVRDPDAEPALEVRNVTVRFGALTAVDDVSLIVPKGHVVGLVGPNGAGKSTLVNTVTGFTDRYTGTVLLDGRPVDKLPAHLRARAGLRRGFQQSRVPTSLDVGLFLRVAAGRPLTSAEVDEQLSLFGCPGADTPMETVDVATRRLLEVAGLALGRPPVLLLDEPAAGQSSAETRLLKRRISEIPERYGTAVLLVEHDLELVRSTCDSVVVMDFGRVVASGPPDDVLRDPVVVSAYLGTAALPTPDPRRETTSR</sequence>
<dbReference type="InterPro" id="IPR027417">
    <property type="entry name" value="P-loop_NTPase"/>
</dbReference>
<organism evidence="11 12">
    <name type="scientific">Saccharothrix violaceirubra</name>
    <dbReference type="NCBI Taxonomy" id="413306"/>
    <lineage>
        <taxon>Bacteria</taxon>
        <taxon>Bacillati</taxon>
        <taxon>Actinomycetota</taxon>
        <taxon>Actinomycetes</taxon>
        <taxon>Pseudonocardiales</taxon>
        <taxon>Pseudonocardiaceae</taxon>
        <taxon>Saccharothrix</taxon>
    </lineage>
</organism>
<keyword evidence="3" id="KW-1003">Cell membrane</keyword>
<dbReference type="GO" id="GO:0016887">
    <property type="term" value="F:ATP hydrolysis activity"/>
    <property type="evidence" value="ECO:0007669"/>
    <property type="project" value="InterPro"/>
</dbReference>
<dbReference type="PANTHER" id="PTHR45772:SF4">
    <property type="entry name" value="ABC TRANSPORTER ATP-BINDING PROTEIN"/>
    <property type="match status" value="1"/>
</dbReference>
<evidence type="ECO:0000256" key="5">
    <source>
        <dbReference type="ARBA" id="ARBA00022741"/>
    </source>
</evidence>
<accession>A0A7W7T2B0</accession>
<dbReference type="InterPro" id="IPR003439">
    <property type="entry name" value="ABC_transporter-like_ATP-bd"/>
</dbReference>
<evidence type="ECO:0000256" key="1">
    <source>
        <dbReference type="ARBA" id="ARBA00004651"/>
    </source>
</evidence>
<dbReference type="GO" id="GO:0005524">
    <property type="term" value="F:ATP binding"/>
    <property type="evidence" value="ECO:0007669"/>
    <property type="project" value="UniProtKB-KW"/>
</dbReference>
<dbReference type="InterPro" id="IPR003593">
    <property type="entry name" value="AAA+_ATPase"/>
</dbReference>
<keyword evidence="7 9" id="KW-1133">Transmembrane helix</keyword>
<feature type="transmembrane region" description="Helical" evidence="9">
    <location>
        <begin position="88"/>
        <end position="111"/>
    </location>
</feature>
<dbReference type="Pfam" id="PF12399">
    <property type="entry name" value="BCA_ABC_TP_C"/>
    <property type="match status" value="1"/>
</dbReference>
<evidence type="ECO:0000256" key="4">
    <source>
        <dbReference type="ARBA" id="ARBA00022692"/>
    </source>
</evidence>
<dbReference type="Pfam" id="PF02653">
    <property type="entry name" value="BPD_transp_2"/>
    <property type="match status" value="1"/>
</dbReference>
<keyword evidence="6" id="KW-0067">ATP-binding</keyword>
<keyword evidence="4 9" id="KW-0812">Transmembrane</keyword>